<dbReference type="InterPro" id="IPR029063">
    <property type="entry name" value="SAM-dependent_MTases_sf"/>
</dbReference>
<keyword evidence="2" id="KW-0690">Ribosome biogenesis</keyword>
<evidence type="ECO:0000256" key="6">
    <source>
        <dbReference type="SAM" id="MobiDB-lite"/>
    </source>
</evidence>
<dbReference type="CDD" id="cd02440">
    <property type="entry name" value="AdoMet_MTases"/>
    <property type="match status" value="1"/>
</dbReference>
<dbReference type="GO" id="GO:0106388">
    <property type="term" value="F:rRNA small subunit aminocarboxypropyltransferase activity"/>
    <property type="evidence" value="ECO:0007669"/>
    <property type="project" value="InterPro"/>
</dbReference>
<dbReference type="Proteomes" id="UP000215902">
    <property type="component" value="Unassembled WGS sequence"/>
</dbReference>
<keyword evidence="5" id="KW-0949">S-adenosyl-L-methionine</keyword>
<keyword evidence="3" id="KW-0698">rRNA processing</keyword>
<gene>
    <name evidence="10" type="ORF">BOX15_Mlig017408g1</name>
</gene>
<comment type="caution">
    <text evidence="10">The sequence shown here is derived from an EMBL/GenBank/DDBJ whole genome shotgun (WGS) entry which is preliminary data.</text>
</comment>
<dbReference type="AlphaFoldDB" id="A0A267EX71"/>
<keyword evidence="11" id="KW-1185">Reference proteome</keyword>
<feature type="compositionally biased region" description="Polar residues" evidence="6">
    <location>
        <begin position="318"/>
        <end position="340"/>
    </location>
</feature>
<dbReference type="Gene3D" id="3.40.50.150">
    <property type="entry name" value="Vaccinia Virus protein VP39"/>
    <property type="match status" value="1"/>
</dbReference>
<evidence type="ECO:0000259" key="8">
    <source>
        <dbReference type="Pfam" id="PF04068"/>
    </source>
</evidence>
<evidence type="ECO:0000313" key="10">
    <source>
        <dbReference type="EMBL" id="PAA65574.1"/>
    </source>
</evidence>
<accession>A0A267EX71</accession>
<evidence type="ECO:0000259" key="7">
    <source>
        <dbReference type="Pfam" id="PF04034"/>
    </source>
</evidence>
<dbReference type="PANTHER" id="PTHR20426">
    <property type="entry name" value="RIBOSOME BIOGENESIS PROTEIN TSR3 HOMOLOG"/>
    <property type="match status" value="1"/>
</dbReference>
<proteinExistence type="inferred from homology"/>
<dbReference type="STRING" id="282301.A0A267EX71"/>
<feature type="domain" description="Methyltransferase type 12" evidence="9">
    <location>
        <begin position="439"/>
        <end position="551"/>
    </location>
</feature>
<dbReference type="EMBL" id="NIVC01001638">
    <property type="protein sequence ID" value="PAA65574.1"/>
    <property type="molecule type" value="Genomic_DNA"/>
</dbReference>
<evidence type="ECO:0000256" key="5">
    <source>
        <dbReference type="ARBA" id="ARBA00022691"/>
    </source>
</evidence>
<dbReference type="NCBIfam" id="NF002621">
    <property type="entry name" value="PRK02287.1"/>
    <property type="match status" value="1"/>
</dbReference>
<feature type="compositionally biased region" description="Basic and acidic residues" evidence="6">
    <location>
        <begin position="270"/>
        <end position="280"/>
    </location>
</feature>
<feature type="domain" description="16S/18S rRNA aminocarboxypropyltransferase Tsr3 C-terminal" evidence="7">
    <location>
        <begin position="120"/>
        <end position="245"/>
    </location>
</feature>
<dbReference type="Pfam" id="PF04068">
    <property type="entry name" value="Fer4_RLI"/>
    <property type="match status" value="1"/>
</dbReference>
<organism evidence="10 11">
    <name type="scientific">Macrostomum lignano</name>
    <dbReference type="NCBI Taxonomy" id="282301"/>
    <lineage>
        <taxon>Eukaryota</taxon>
        <taxon>Metazoa</taxon>
        <taxon>Spiralia</taxon>
        <taxon>Lophotrochozoa</taxon>
        <taxon>Platyhelminthes</taxon>
        <taxon>Rhabditophora</taxon>
        <taxon>Macrostomorpha</taxon>
        <taxon>Macrostomida</taxon>
        <taxon>Macrostomidae</taxon>
        <taxon>Macrostomum</taxon>
    </lineage>
</organism>
<dbReference type="Pfam" id="PF04034">
    <property type="entry name" value="Ribo_biogen_C"/>
    <property type="match status" value="1"/>
</dbReference>
<feature type="compositionally biased region" description="Basic and acidic residues" evidence="6">
    <location>
        <begin position="300"/>
        <end position="317"/>
    </location>
</feature>
<feature type="non-terminal residue" evidence="10">
    <location>
        <position position="1"/>
    </location>
</feature>
<dbReference type="InterPro" id="IPR007209">
    <property type="entry name" value="RNaseL-inhib-like_metal-bd_dom"/>
</dbReference>
<feature type="region of interest" description="Disordered" evidence="6">
    <location>
        <begin position="1"/>
        <end position="54"/>
    </location>
</feature>
<evidence type="ECO:0000256" key="2">
    <source>
        <dbReference type="ARBA" id="ARBA00022517"/>
    </source>
</evidence>
<evidence type="ECO:0000259" key="9">
    <source>
        <dbReference type="Pfam" id="PF08242"/>
    </source>
</evidence>
<dbReference type="GO" id="GO:0030490">
    <property type="term" value="P:maturation of SSU-rRNA"/>
    <property type="evidence" value="ECO:0007669"/>
    <property type="project" value="TreeGrafter"/>
</dbReference>
<evidence type="ECO:0000313" key="11">
    <source>
        <dbReference type="Proteomes" id="UP000215902"/>
    </source>
</evidence>
<feature type="region of interest" description="Disordered" evidence="6">
    <location>
        <begin position="270"/>
        <end position="372"/>
    </location>
</feature>
<sequence>IKKPTTMDNKKRGNRSKNTAAGKRKASEQKRAQNRDRRVYRHDKTDNGSDNEGLAHRIAGATAASDNGKSSDEDLNQSKLSIPLAMWDLGHCDPKKCTGRRLTRLGLVSELRLGSRFGGVVLTPVATEQISPADAEIVRRGGLAVVDCSWAQLQSTPWSRMKCHNERLLPYLVAANPVNYGKPINLSCVEAFAAGLSIVGLDSDADIVLSRFGWGEAFRQLNADLLDAYAACRDANDVKEVQSRHLASLAAESDNRRRLSYGELAKELEEQLGGERSDDCHDADDEEHDESFQIQTRESTSVREADAADQHREKEIDSSQTDVQIETPSENQTRETSSPTEAEADDHQKDQADDESSFQNKTRDPRPLTETEQQLLSSQQLVNDFRANKIDSEVQRNWDKFYNRNGDRFFRDRHWTKREFVELAGRQNDGGDQPLILAELGCGVGNFAMPLLAELPNLRLLACDFSPRAVNMAVQRWQRERTDENDNRFKAFCADLTSSDFVLLAAGHLDDWNESSVHLAAMVFVLSAIKPAEMPTAVANAAALLCSGGRLLIRDYGLHDHCQLRFGRGTKLAESRYVRQDGTCSYFFTVEELESLCQGAGLRVLQCCYVLRETINRREGVRADRVFVQAVAEKIA</sequence>
<keyword evidence="1" id="KW-0963">Cytoplasm</keyword>
<dbReference type="InterPro" id="IPR013217">
    <property type="entry name" value="Methyltransf_12"/>
</dbReference>
<dbReference type="InterPro" id="IPR022968">
    <property type="entry name" value="Tsr3-like"/>
</dbReference>
<evidence type="ECO:0000256" key="3">
    <source>
        <dbReference type="ARBA" id="ARBA00022552"/>
    </source>
</evidence>
<keyword evidence="4" id="KW-0808">Transferase</keyword>
<dbReference type="OrthoDB" id="10262062at2759"/>
<evidence type="ECO:0000256" key="1">
    <source>
        <dbReference type="ARBA" id="ARBA00022490"/>
    </source>
</evidence>
<protein>
    <recommendedName>
        <fullName evidence="12">18S rRNA aminocarboxypropyltransferase</fullName>
    </recommendedName>
</protein>
<dbReference type="SUPFAM" id="SSF53335">
    <property type="entry name" value="S-adenosyl-L-methionine-dependent methyltransferases"/>
    <property type="match status" value="1"/>
</dbReference>
<feature type="compositionally biased region" description="Basic and acidic residues" evidence="6">
    <location>
        <begin position="25"/>
        <end position="47"/>
    </location>
</feature>
<dbReference type="HAMAP" id="MF_01116">
    <property type="entry name" value="TSR3"/>
    <property type="match status" value="1"/>
</dbReference>
<evidence type="ECO:0008006" key="12">
    <source>
        <dbReference type="Google" id="ProtNLM"/>
    </source>
</evidence>
<evidence type="ECO:0000256" key="4">
    <source>
        <dbReference type="ARBA" id="ARBA00022679"/>
    </source>
</evidence>
<dbReference type="PANTHER" id="PTHR20426:SF0">
    <property type="entry name" value="18S RRNA AMINOCARBOXYPROPYLTRANSFERASE"/>
    <property type="match status" value="1"/>
</dbReference>
<feature type="domain" description="RNase L inhibitor RLI-like possible metal-binding" evidence="8">
    <location>
        <begin position="83"/>
        <end position="115"/>
    </location>
</feature>
<reference evidence="10 11" key="1">
    <citation type="submission" date="2017-06" db="EMBL/GenBank/DDBJ databases">
        <title>A platform for efficient transgenesis in Macrostomum lignano, a flatworm model organism for stem cell research.</title>
        <authorList>
            <person name="Berezikov E."/>
        </authorList>
    </citation>
    <scope>NUCLEOTIDE SEQUENCE [LARGE SCALE GENOMIC DNA]</scope>
    <source>
        <strain evidence="10">DV1</strain>
        <tissue evidence="10">Whole organism</tissue>
    </source>
</reference>
<dbReference type="InterPro" id="IPR007177">
    <property type="entry name" value="Tsr3_C"/>
</dbReference>
<dbReference type="Pfam" id="PF08242">
    <property type="entry name" value="Methyltransf_12"/>
    <property type="match status" value="1"/>
</dbReference>
<name>A0A267EX71_9PLAT</name>